<feature type="domain" description="Major facilitator superfamily (MFS) profile" evidence="5">
    <location>
        <begin position="227"/>
        <end position="416"/>
    </location>
</feature>
<keyword evidence="2 4" id="KW-1133">Transmembrane helix</keyword>
<protein>
    <submittedName>
        <fullName evidence="6">MFS transporter</fullName>
    </submittedName>
</protein>
<dbReference type="InterPro" id="IPR036259">
    <property type="entry name" value="MFS_trans_sf"/>
</dbReference>
<sequence>MSRTTTAPNADEENAIARRNAMLYAACQAFGGSAGPINIALGGLAGSFLLGPDKSLATAPVTAYTLGVALGALPAAMLMRAVGRKRGFMAGALIGMAGLGFAAWALVAHSFWLFCLALLINGLSGAFVQQYRFAAADRGMADFKAKAISWVLVGGIAAAVLGPQAVILTKDWLLPVPFAGAFLSGIALLGASLLVMLFLAPSVPVPPVAGVAADTGRPLGEIIRQPRFGVAVLCGTAAYALMSLVMTAAPLAMIGCGFTADESTLGIQWHVLAMFGPSFFTGSLIARFGKPRIVATGLLILIACAVVALMGVELAHFWGALILLGIGWNFGFIGATAMVTETYRPEEKGKAQGANDFILFGTVAFASFASGQLLNAWGWGTVNAIVFPVVLISLGALVWLARLERMNAMAGEVVGR</sequence>
<dbReference type="PROSITE" id="PS50850">
    <property type="entry name" value="MFS"/>
    <property type="match status" value="1"/>
</dbReference>
<gene>
    <name evidence="6" type="ORF">FHP89_09915</name>
</gene>
<proteinExistence type="predicted"/>
<evidence type="ECO:0000256" key="4">
    <source>
        <dbReference type="SAM" id="Phobius"/>
    </source>
</evidence>
<feature type="transmembrane region" description="Helical" evidence="4">
    <location>
        <begin position="384"/>
        <end position="401"/>
    </location>
</feature>
<evidence type="ECO:0000256" key="1">
    <source>
        <dbReference type="ARBA" id="ARBA00022692"/>
    </source>
</evidence>
<feature type="transmembrane region" description="Helical" evidence="4">
    <location>
        <begin position="88"/>
        <end position="105"/>
    </location>
</feature>
<feature type="transmembrane region" description="Helical" evidence="4">
    <location>
        <begin position="21"/>
        <end position="50"/>
    </location>
</feature>
<dbReference type="Gene3D" id="1.20.1250.20">
    <property type="entry name" value="MFS general substrate transporter like domains"/>
    <property type="match status" value="1"/>
</dbReference>
<dbReference type="PANTHER" id="PTHR23534">
    <property type="entry name" value="MFS PERMEASE"/>
    <property type="match status" value="1"/>
</dbReference>
<dbReference type="AlphaFoldDB" id="A0A557RQW1"/>
<name>A0A557RQW1_9RHOO</name>
<dbReference type="InterPro" id="IPR011701">
    <property type="entry name" value="MFS"/>
</dbReference>
<reference evidence="6 7" key="1">
    <citation type="submission" date="2019-07" db="EMBL/GenBank/DDBJ databases">
        <title>The pathways for chlorine oxyanion respiration interact through the shared metabolite chlorate.</title>
        <authorList>
            <person name="Barnum T.P."/>
            <person name="Cheng Y."/>
            <person name="Hill K.A."/>
            <person name="Lucas L.N."/>
            <person name="Carlson H.K."/>
            <person name="Coates J.D."/>
        </authorList>
    </citation>
    <scope>NUCLEOTIDE SEQUENCE [LARGE SCALE GENOMIC DNA]</scope>
    <source>
        <strain evidence="6 7">SFB-1</strain>
    </source>
</reference>
<dbReference type="PANTHER" id="PTHR23534:SF1">
    <property type="entry name" value="MAJOR FACILITATOR SUPERFAMILY PROTEIN"/>
    <property type="match status" value="1"/>
</dbReference>
<feature type="transmembrane region" description="Helical" evidence="4">
    <location>
        <begin position="267"/>
        <end position="286"/>
    </location>
</feature>
<feature type="transmembrane region" description="Helical" evidence="4">
    <location>
        <begin position="357"/>
        <end position="378"/>
    </location>
</feature>
<organism evidence="6 7">
    <name type="scientific">Denitromonas halophila</name>
    <dbReference type="NCBI Taxonomy" id="1629404"/>
    <lineage>
        <taxon>Bacteria</taxon>
        <taxon>Pseudomonadati</taxon>
        <taxon>Pseudomonadota</taxon>
        <taxon>Betaproteobacteria</taxon>
        <taxon>Rhodocyclales</taxon>
        <taxon>Zoogloeaceae</taxon>
        <taxon>Denitromonas</taxon>
    </lineage>
</organism>
<feature type="transmembrane region" description="Helical" evidence="4">
    <location>
        <begin position="148"/>
        <end position="166"/>
    </location>
</feature>
<feature type="transmembrane region" description="Helical" evidence="4">
    <location>
        <begin position="293"/>
        <end position="311"/>
    </location>
</feature>
<evidence type="ECO:0000259" key="5">
    <source>
        <dbReference type="PROSITE" id="PS50850"/>
    </source>
</evidence>
<dbReference type="Pfam" id="PF07690">
    <property type="entry name" value="MFS_1"/>
    <property type="match status" value="1"/>
</dbReference>
<evidence type="ECO:0000313" key="6">
    <source>
        <dbReference type="EMBL" id="TVO76412.1"/>
    </source>
</evidence>
<comment type="caution">
    <text evidence="6">The sequence shown here is derived from an EMBL/GenBank/DDBJ whole genome shotgun (WGS) entry which is preliminary data.</text>
</comment>
<feature type="transmembrane region" description="Helical" evidence="4">
    <location>
        <begin position="56"/>
        <end position="76"/>
    </location>
</feature>
<feature type="transmembrane region" description="Helical" evidence="4">
    <location>
        <begin position="111"/>
        <end position="128"/>
    </location>
</feature>
<feature type="transmembrane region" description="Helical" evidence="4">
    <location>
        <begin position="228"/>
        <end position="255"/>
    </location>
</feature>
<accession>A0A557RQW1</accession>
<dbReference type="SUPFAM" id="SSF103473">
    <property type="entry name" value="MFS general substrate transporter"/>
    <property type="match status" value="1"/>
</dbReference>
<feature type="transmembrane region" description="Helical" evidence="4">
    <location>
        <begin position="317"/>
        <end position="337"/>
    </location>
</feature>
<keyword evidence="1 4" id="KW-0812">Transmembrane</keyword>
<evidence type="ECO:0000313" key="7">
    <source>
        <dbReference type="Proteomes" id="UP000318349"/>
    </source>
</evidence>
<feature type="transmembrane region" description="Helical" evidence="4">
    <location>
        <begin position="178"/>
        <end position="200"/>
    </location>
</feature>
<evidence type="ECO:0000256" key="2">
    <source>
        <dbReference type="ARBA" id="ARBA00022989"/>
    </source>
</evidence>
<dbReference type="Proteomes" id="UP000318349">
    <property type="component" value="Unassembled WGS sequence"/>
</dbReference>
<evidence type="ECO:0000256" key="3">
    <source>
        <dbReference type="ARBA" id="ARBA00023136"/>
    </source>
</evidence>
<dbReference type="EMBL" id="VMNI01000008">
    <property type="protein sequence ID" value="TVO76412.1"/>
    <property type="molecule type" value="Genomic_DNA"/>
</dbReference>
<keyword evidence="3 4" id="KW-0472">Membrane</keyword>
<dbReference type="GO" id="GO:0022857">
    <property type="term" value="F:transmembrane transporter activity"/>
    <property type="evidence" value="ECO:0007669"/>
    <property type="project" value="InterPro"/>
</dbReference>
<dbReference type="InterPro" id="IPR020846">
    <property type="entry name" value="MFS_dom"/>
</dbReference>